<accession>A0A2H0NE42</accession>
<dbReference type="AlphaFoldDB" id="A0A2H0NE42"/>
<name>A0A2H0NE42_9BACT</name>
<feature type="transmembrane region" description="Helical" evidence="1">
    <location>
        <begin position="15"/>
        <end position="36"/>
    </location>
</feature>
<sequence length="124" mass="14801">MQIFKTVKIFYKDRLAFWLVNFSVLFILATGSLFLFKKIIQSPLAVLHYNIYAGIDMIGQWQWLYLIPGIVLVVSILNFILATWLWTKQRIWSYFLLTTILLINLSIFIFLYNILDYNSFNYNL</sequence>
<feature type="transmembrane region" description="Helical" evidence="1">
    <location>
        <begin position="94"/>
        <end position="115"/>
    </location>
</feature>
<organism evidence="2 3">
    <name type="scientific">Candidatus Komeilibacteria bacterium CG11_big_fil_rev_8_21_14_0_20_36_20</name>
    <dbReference type="NCBI Taxonomy" id="1974477"/>
    <lineage>
        <taxon>Bacteria</taxon>
        <taxon>Candidatus Komeiliibacteriota</taxon>
    </lineage>
</organism>
<evidence type="ECO:0008006" key="4">
    <source>
        <dbReference type="Google" id="ProtNLM"/>
    </source>
</evidence>
<evidence type="ECO:0000313" key="3">
    <source>
        <dbReference type="Proteomes" id="UP000230564"/>
    </source>
</evidence>
<evidence type="ECO:0000256" key="1">
    <source>
        <dbReference type="SAM" id="Phobius"/>
    </source>
</evidence>
<keyword evidence="1" id="KW-1133">Transmembrane helix</keyword>
<evidence type="ECO:0000313" key="2">
    <source>
        <dbReference type="EMBL" id="PIR06435.1"/>
    </source>
</evidence>
<keyword evidence="1" id="KW-0812">Transmembrane</keyword>
<gene>
    <name evidence="2" type="ORF">COV55_04075</name>
</gene>
<proteinExistence type="predicted"/>
<feature type="transmembrane region" description="Helical" evidence="1">
    <location>
        <begin position="63"/>
        <end position="87"/>
    </location>
</feature>
<protein>
    <recommendedName>
        <fullName evidence="4">DUF1648 domain-containing protein</fullName>
    </recommendedName>
</protein>
<dbReference type="Proteomes" id="UP000230564">
    <property type="component" value="Unassembled WGS sequence"/>
</dbReference>
<keyword evidence="1" id="KW-0472">Membrane</keyword>
<comment type="caution">
    <text evidence="2">The sequence shown here is derived from an EMBL/GenBank/DDBJ whole genome shotgun (WGS) entry which is preliminary data.</text>
</comment>
<reference evidence="2 3" key="1">
    <citation type="submission" date="2017-09" db="EMBL/GenBank/DDBJ databases">
        <title>Depth-based differentiation of microbial function through sediment-hosted aquifers and enrichment of novel symbionts in the deep terrestrial subsurface.</title>
        <authorList>
            <person name="Probst A.J."/>
            <person name="Ladd B."/>
            <person name="Jarett J.K."/>
            <person name="Geller-Mcgrath D.E."/>
            <person name="Sieber C.M."/>
            <person name="Emerson J.B."/>
            <person name="Anantharaman K."/>
            <person name="Thomas B.C."/>
            <person name="Malmstrom R."/>
            <person name="Stieglmeier M."/>
            <person name="Klingl A."/>
            <person name="Woyke T."/>
            <person name="Ryan C.M."/>
            <person name="Banfield J.F."/>
        </authorList>
    </citation>
    <scope>NUCLEOTIDE SEQUENCE [LARGE SCALE GENOMIC DNA]</scope>
    <source>
        <strain evidence="2">CG11_big_fil_rev_8_21_14_0_20_36_20</strain>
    </source>
</reference>
<dbReference type="EMBL" id="PCWQ01000013">
    <property type="protein sequence ID" value="PIR06435.1"/>
    <property type="molecule type" value="Genomic_DNA"/>
</dbReference>